<dbReference type="RefSeq" id="WP_344540844.1">
    <property type="nucleotide sequence ID" value="NZ_BAAATD010000003.1"/>
</dbReference>
<feature type="domain" description="ABC transmembrane type-1" evidence="9">
    <location>
        <begin position="159"/>
        <end position="518"/>
    </location>
</feature>
<feature type="transmembrane region" description="Helical" evidence="7">
    <location>
        <begin position="499"/>
        <end position="519"/>
    </location>
</feature>
<evidence type="ECO:0000313" key="10">
    <source>
        <dbReference type="EMBL" id="GAA2592347.1"/>
    </source>
</evidence>
<evidence type="ECO:0000256" key="3">
    <source>
        <dbReference type="ARBA" id="ARBA00022475"/>
    </source>
</evidence>
<gene>
    <name evidence="10" type="ORF">GCM10010411_26690</name>
</gene>
<proteinExistence type="inferred from homology"/>
<evidence type="ECO:0000256" key="8">
    <source>
        <dbReference type="SAM" id="MobiDB-lite"/>
    </source>
</evidence>
<feature type="transmembrane region" description="Helical" evidence="7">
    <location>
        <begin position="46"/>
        <end position="68"/>
    </location>
</feature>
<feature type="region of interest" description="Disordered" evidence="8">
    <location>
        <begin position="1"/>
        <end position="35"/>
    </location>
</feature>
<feature type="transmembrane region" description="Helical" evidence="7">
    <location>
        <begin position="435"/>
        <end position="457"/>
    </location>
</feature>
<keyword evidence="6 7" id="KW-0472">Membrane</keyword>
<evidence type="ECO:0000256" key="7">
    <source>
        <dbReference type="RuleBase" id="RU363032"/>
    </source>
</evidence>
<dbReference type="Proteomes" id="UP001501509">
    <property type="component" value="Unassembled WGS sequence"/>
</dbReference>
<comment type="caution">
    <text evidence="10">The sequence shown here is derived from an EMBL/GenBank/DDBJ whole genome shotgun (WGS) entry which is preliminary data.</text>
</comment>
<feature type="transmembrane region" description="Helical" evidence="7">
    <location>
        <begin position="163"/>
        <end position="183"/>
    </location>
</feature>
<keyword evidence="5 7" id="KW-1133">Transmembrane helix</keyword>
<feature type="compositionally biased region" description="Low complexity" evidence="8">
    <location>
        <begin position="1"/>
        <end position="14"/>
    </location>
</feature>
<dbReference type="CDD" id="cd06261">
    <property type="entry name" value="TM_PBP2"/>
    <property type="match status" value="1"/>
</dbReference>
<evidence type="ECO:0000256" key="4">
    <source>
        <dbReference type="ARBA" id="ARBA00022692"/>
    </source>
</evidence>
<protein>
    <recommendedName>
        <fullName evidence="9">ABC transmembrane type-1 domain-containing protein</fullName>
    </recommendedName>
</protein>
<keyword evidence="3" id="KW-1003">Cell membrane</keyword>
<evidence type="ECO:0000256" key="2">
    <source>
        <dbReference type="ARBA" id="ARBA00022448"/>
    </source>
</evidence>
<feature type="transmembrane region" description="Helical" evidence="7">
    <location>
        <begin position="195"/>
        <end position="216"/>
    </location>
</feature>
<keyword evidence="2 7" id="KW-0813">Transport</keyword>
<dbReference type="SUPFAM" id="SSF161098">
    <property type="entry name" value="MetI-like"/>
    <property type="match status" value="2"/>
</dbReference>
<evidence type="ECO:0000259" key="9">
    <source>
        <dbReference type="PROSITE" id="PS50928"/>
    </source>
</evidence>
<keyword evidence="11" id="KW-1185">Reference proteome</keyword>
<feature type="transmembrane region" description="Helical" evidence="7">
    <location>
        <begin position="104"/>
        <end position="126"/>
    </location>
</feature>
<comment type="similarity">
    <text evidence="7">Belongs to the binding-protein-dependent transport system permease family.</text>
</comment>
<reference evidence="10 11" key="1">
    <citation type="journal article" date="2019" name="Int. J. Syst. Evol. Microbiol.">
        <title>The Global Catalogue of Microorganisms (GCM) 10K type strain sequencing project: providing services to taxonomists for standard genome sequencing and annotation.</title>
        <authorList>
            <consortium name="The Broad Institute Genomics Platform"/>
            <consortium name="The Broad Institute Genome Sequencing Center for Infectious Disease"/>
            <person name="Wu L."/>
            <person name="Ma J."/>
        </authorList>
    </citation>
    <scope>NUCLEOTIDE SEQUENCE [LARGE SCALE GENOMIC DNA]</scope>
    <source>
        <strain evidence="10 11">JCM 6833</strain>
    </source>
</reference>
<feature type="transmembrane region" description="Helical" evidence="7">
    <location>
        <begin position="389"/>
        <end position="414"/>
    </location>
</feature>
<evidence type="ECO:0000256" key="6">
    <source>
        <dbReference type="ARBA" id="ARBA00023136"/>
    </source>
</evidence>
<feature type="transmembrane region" description="Helical" evidence="7">
    <location>
        <begin position="133"/>
        <end position="151"/>
    </location>
</feature>
<dbReference type="Pfam" id="PF00528">
    <property type="entry name" value="BPD_transp_1"/>
    <property type="match status" value="1"/>
</dbReference>
<dbReference type="Gene3D" id="1.10.3720.10">
    <property type="entry name" value="MetI-like"/>
    <property type="match status" value="3"/>
</dbReference>
<dbReference type="InterPro" id="IPR000515">
    <property type="entry name" value="MetI-like"/>
</dbReference>
<name>A0ABN3PMV2_9ACTN</name>
<dbReference type="PANTHER" id="PTHR43227:SF8">
    <property type="entry name" value="DIACETYLCHITOBIOSE UPTAKE SYSTEM PERMEASE PROTEIN DASB"/>
    <property type="match status" value="1"/>
</dbReference>
<evidence type="ECO:0000313" key="11">
    <source>
        <dbReference type="Proteomes" id="UP001501509"/>
    </source>
</evidence>
<organism evidence="10 11">
    <name type="scientific">Actinomadura fulvescens</name>
    <dbReference type="NCBI Taxonomy" id="46160"/>
    <lineage>
        <taxon>Bacteria</taxon>
        <taxon>Bacillati</taxon>
        <taxon>Actinomycetota</taxon>
        <taxon>Actinomycetes</taxon>
        <taxon>Streptosporangiales</taxon>
        <taxon>Thermomonosporaceae</taxon>
        <taxon>Actinomadura</taxon>
    </lineage>
</organism>
<comment type="subcellular location">
    <subcellularLocation>
        <location evidence="1 7">Cell membrane</location>
        <topology evidence="1 7">Multi-pass membrane protein</topology>
    </subcellularLocation>
</comment>
<evidence type="ECO:0000256" key="1">
    <source>
        <dbReference type="ARBA" id="ARBA00004651"/>
    </source>
</evidence>
<dbReference type="InterPro" id="IPR035906">
    <property type="entry name" value="MetI-like_sf"/>
</dbReference>
<sequence length="527" mass="55863">MTDSPESPAAPEPSGGRPEKALSQKAEPRRSAEGGRLGPAPWMSGGFLLPALLVLGLLVVYPIFYTVWRSLYDGSGDKLVGLGNYVDMFTQDVTIGWGPTTGKLVVTFLVLLVAAGTIFAGHLGIVDWRRARITLAALPIALIAMWALLSTESPTYTAFRNNLIWVIAAPSIIVALGLIFAVVTERIRWAVAFKLIVFMPMAISMLAAGVIFTLVYDRAPERGVLNAVAVGVHDTFNESSAYPGVRPREAGGPLKTEKTGDGTAYVTRDQVQPGQTVLLPLVAVKPEVQRTLGAAKAASARPGTITGTVWSDFTPGAAAKPNQVDPPEKGLGKIKVEAVSGGKVTATATSAADGTFAFKDLPAGSYTVRLAASNFAEPYNGIDWLGSGLVTASIIGAYIWMWAGFAMVLIGAGLAAIPRDALEAARVDGATELQVFWRVTMPLLAPVLVVVLVTLVINVLKVFDLVYIIAPGATQQDANVLALQMYLKSFTGEGADQGMGSAIAVVLFLLVLPAMIFNIRRFRREQA</sequence>
<dbReference type="InterPro" id="IPR050809">
    <property type="entry name" value="UgpAE/MalFG_permease"/>
</dbReference>
<dbReference type="PANTHER" id="PTHR43227">
    <property type="entry name" value="BLL4140 PROTEIN"/>
    <property type="match status" value="1"/>
</dbReference>
<evidence type="ECO:0000256" key="5">
    <source>
        <dbReference type="ARBA" id="ARBA00022989"/>
    </source>
</evidence>
<dbReference type="SUPFAM" id="SSF49478">
    <property type="entry name" value="Cna protein B-type domain"/>
    <property type="match status" value="1"/>
</dbReference>
<dbReference type="PROSITE" id="PS50928">
    <property type="entry name" value="ABC_TM1"/>
    <property type="match status" value="1"/>
</dbReference>
<feature type="compositionally biased region" description="Basic and acidic residues" evidence="8">
    <location>
        <begin position="17"/>
        <end position="33"/>
    </location>
</feature>
<accession>A0ABN3PMV2</accession>
<dbReference type="EMBL" id="BAAATD010000003">
    <property type="protein sequence ID" value="GAA2592347.1"/>
    <property type="molecule type" value="Genomic_DNA"/>
</dbReference>
<keyword evidence="4 7" id="KW-0812">Transmembrane</keyword>